<evidence type="ECO:0000256" key="3">
    <source>
        <dbReference type="ARBA" id="ARBA00022989"/>
    </source>
</evidence>
<keyword evidence="5" id="KW-0862">Zinc</keyword>
<comment type="caution">
    <text evidence="7">The sequence shown here is derived from an EMBL/GenBank/DDBJ whole genome shotgun (WGS) entry which is preliminary data.</text>
</comment>
<dbReference type="EMBL" id="JAICBX010000002">
    <property type="protein sequence ID" value="MBW8638292.1"/>
    <property type="molecule type" value="Genomic_DNA"/>
</dbReference>
<keyword evidence="2 6" id="KW-0812">Transmembrane</keyword>
<keyword evidence="4 6" id="KW-0472">Membrane</keyword>
<evidence type="ECO:0000313" key="7">
    <source>
        <dbReference type="EMBL" id="MBW8638292.1"/>
    </source>
</evidence>
<keyword evidence="5" id="KW-0479">Metal-binding</keyword>
<feature type="transmembrane region" description="Helical" evidence="6">
    <location>
        <begin position="115"/>
        <end position="140"/>
    </location>
</feature>
<reference evidence="7" key="1">
    <citation type="submission" date="2021-08" db="EMBL/GenBank/DDBJ databases">
        <title>Hoeflea bacterium WL0058 sp. nov., isolated from the sediment.</title>
        <authorList>
            <person name="Wang L."/>
            <person name="Zhang D."/>
        </authorList>
    </citation>
    <scope>NUCLEOTIDE SEQUENCE</scope>
    <source>
        <strain evidence="7">WL0058</strain>
    </source>
</reference>
<evidence type="ECO:0000256" key="4">
    <source>
        <dbReference type="ARBA" id="ARBA00023136"/>
    </source>
</evidence>
<proteinExistence type="predicted"/>
<evidence type="ECO:0000256" key="2">
    <source>
        <dbReference type="ARBA" id="ARBA00022692"/>
    </source>
</evidence>
<protein>
    <submittedName>
        <fullName evidence="7">Hemolysin III family protein</fullName>
    </submittedName>
</protein>
<evidence type="ECO:0000256" key="1">
    <source>
        <dbReference type="ARBA" id="ARBA00004141"/>
    </source>
</evidence>
<evidence type="ECO:0000256" key="6">
    <source>
        <dbReference type="SAM" id="Phobius"/>
    </source>
</evidence>
<dbReference type="RefSeq" id="WP_220228930.1">
    <property type="nucleotide sequence ID" value="NZ_JAICBX010000002.1"/>
</dbReference>
<feature type="binding site" evidence="5">
    <location>
        <position position="202"/>
    </location>
    <ligand>
        <name>Zn(2+)</name>
        <dbReference type="ChEBI" id="CHEBI:29105"/>
    </ligand>
</feature>
<dbReference type="Pfam" id="PF03006">
    <property type="entry name" value="HlyIII"/>
    <property type="match status" value="1"/>
</dbReference>
<feature type="transmembrane region" description="Helical" evidence="6">
    <location>
        <begin position="53"/>
        <end position="73"/>
    </location>
</feature>
<feature type="transmembrane region" description="Helical" evidence="6">
    <location>
        <begin position="176"/>
        <end position="195"/>
    </location>
</feature>
<name>A0AAE2ZPD4_9HYPH</name>
<evidence type="ECO:0000256" key="5">
    <source>
        <dbReference type="PIRSR" id="PIRSR604254-1"/>
    </source>
</evidence>
<keyword evidence="8" id="KW-1185">Reference proteome</keyword>
<feature type="transmembrane region" description="Helical" evidence="6">
    <location>
        <begin position="204"/>
        <end position="224"/>
    </location>
</feature>
<dbReference type="PANTHER" id="PTHR20855">
    <property type="entry name" value="ADIPOR/PROGESTIN RECEPTOR-RELATED"/>
    <property type="match status" value="1"/>
</dbReference>
<comment type="subcellular location">
    <subcellularLocation>
        <location evidence="1">Membrane</location>
        <topology evidence="1">Multi-pass membrane protein</topology>
    </subcellularLocation>
</comment>
<gene>
    <name evidence="7" type="ORF">K1W69_13935</name>
</gene>
<feature type="transmembrane region" description="Helical" evidence="6">
    <location>
        <begin position="28"/>
        <end position="47"/>
    </location>
</feature>
<feature type="binding site" evidence="5">
    <location>
        <position position="206"/>
    </location>
    <ligand>
        <name>Zn(2+)</name>
        <dbReference type="ChEBI" id="CHEBI:29105"/>
    </ligand>
</feature>
<dbReference type="GO" id="GO:0046872">
    <property type="term" value="F:metal ion binding"/>
    <property type="evidence" value="ECO:0007669"/>
    <property type="project" value="UniProtKB-KW"/>
</dbReference>
<feature type="transmembrane region" description="Helical" evidence="6">
    <location>
        <begin position="147"/>
        <end position="164"/>
    </location>
</feature>
<feature type="binding site" evidence="5">
    <location>
        <position position="75"/>
    </location>
    <ligand>
        <name>Zn(2+)</name>
        <dbReference type="ChEBI" id="CHEBI:29105"/>
    </ligand>
</feature>
<feature type="transmembrane region" description="Helical" evidence="6">
    <location>
        <begin position="85"/>
        <end position="103"/>
    </location>
</feature>
<dbReference type="InterPro" id="IPR004254">
    <property type="entry name" value="AdipoR/HlyIII-related"/>
</dbReference>
<evidence type="ECO:0000313" key="8">
    <source>
        <dbReference type="Proteomes" id="UP001196509"/>
    </source>
</evidence>
<sequence length="229" mass="24638">MQPQAPRANLVSAEFSPLEERWNAATHALGTLLAVAGLILLLGRAGVAGASDNFALCALYGAALVLLYSFSALHHAISHPGAKHVFLALDHCGIYLLIAGTYTPFCLIMPPGQGWLLLAFIWGLAGVGISVQMTCFVTGYSNHYERFGFIAYLALGWIPLLWVWDDVVTGIPTSGLALLAAGGLAYTTGVAFYLWRTLVHHHAIWHLFVVAGSALQFLTIYLYVAPVTN</sequence>
<dbReference type="PANTHER" id="PTHR20855:SF3">
    <property type="entry name" value="LD03007P"/>
    <property type="match status" value="1"/>
</dbReference>
<accession>A0AAE2ZPD4</accession>
<dbReference type="AlphaFoldDB" id="A0AAE2ZPD4"/>
<dbReference type="Proteomes" id="UP001196509">
    <property type="component" value="Unassembled WGS sequence"/>
</dbReference>
<organism evidence="7 8">
    <name type="scientific">Flavimaribacter sediminis</name>
    <dbReference type="NCBI Taxonomy" id="2865987"/>
    <lineage>
        <taxon>Bacteria</taxon>
        <taxon>Pseudomonadati</taxon>
        <taxon>Pseudomonadota</taxon>
        <taxon>Alphaproteobacteria</taxon>
        <taxon>Hyphomicrobiales</taxon>
        <taxon>Rhizobiaceae</taxon>
        <taxon>Flavimaribacter</taxon>
    </lineage>
</organism>
<keyword evidence="3 6" id="KW-1133">Transmembrane helix</keyword>
<dbReference type="GO" id="GO:0016020">
    <property type="term" value="C:membrane"/>
    <property type="evidence" value="ECO:0007669"/>
    <property type="project" value="UniProtKB-SubCell"/>
</dbReference>